<proteinExistence type="predicted"/>
<evidence type="ECO:0000313" key="1">
    <source>
        <dbReference type="EMBL" id="CAB4540411.1"/>
    </source>
</evidence>
<dbReference type="EMBL" id="CAEZSS010000016">
    <property type="protein sequence ID" value="CAB4540411.1"/>
    <property type="molecule type" value="Genomic_DNA"/>
</dbReference>
<dbReference type="PROSITE" id="PS51257">
    <property type="entry name" value="PROKAR_LIPOPROTEIN"/>
    <property type="match status" value="1"/>
</dbReference>
<dbReference type="AlphaFoldDB" id="A0A6J6BMU6"/>
<name>A0A6J6BMU6_9ZZZZ</name>
<accession>A0A6J6BMU6</accession>
<reference evidence="1" key="1">
    <citation type="submission" date="2020-05" db="EMBL/GenBank/DDBJ databases">
        <authorList>
            <person name="Chiriac C."/>
            <person name="Salcher M."/>
            <person name="Ghai R."/>
            <person name="Kavagutti S V."/>
        </authorList>
    </citation>
    <scope>NUCLEOTIDE SEQUENCE</scope>
</reference>
<gene>
    <name evidence="1" type="ORF">UFOPK1505_00164</name>
</gene>
<protein>
    <submittedName>
        <fullName evidence="1">Unannotated protein</fullName>
    </submittedName>
</protein>
<organism evidence="1">
    <name type="scientific">freshwater metagenome</name>
    <dbReference type="NCBI Taxonomy" id="449393"/>
    <lineage>
        <taxon>unclassified sequences</taxon>
        <taxon>metagenomes</taxon>
        <taxon>ecological metagenomes</taxon>
    </lineage>
</organism>
<sequence length="80" mass="8431">MIATRSPTLIPEAIKPLATDLISSSYAFAVTACQPSPNGRETITRSGSKWARSAIKFVRFPAAAGGIIELMVTSFMGGTL</sequence>